<keyword evidence="4" id="KW-1185">Reference proteome</keyword>
<evidence type="ECO:0000259" key="2">
    <source>
        <dbReference type="Pfam" id="PF12849"/>
    </source>
</evidence>
<sequence>MKTAYFAFFLGLMICFSETAHSVDLVINLDVTQETLSRHTLRSIFSMRKTQWSDGKPIHVFVMGDKSNLHRRFTKQMLGLFPHQLRRAWNRQIYSGMGQAPIRVGSEREMRIKVANTPGAIGYLSEGYTNEHVRTISIEK</sequence>
<evidence type="ECO:0000313" key="3">
    <source>
        <dbReference type="EMBL" id="ODJ89569.1"/>
    </source>
</evidence>
<evidence type="ECO:0000313" key="4">
    <source>
        <dbReference type="Proteomes" id="UP000094769"/>
    </source>
</evidence>
<protein>
    <submittedName>
        <fullName evidence="3">PBP superfamily domain protein</fullName>
    </submittedName>
</protein>
<dbReference type="Pfam" id="PF12849">
    <property type="entry name" value="PBP_like_2"/>
    <property type="match status" value="1"/>
</dbReference>
<dbReference type="EMBL" id="MARB01000001">
    <property type="protein sequence ID" value="ODJ89569.1"/>
    <property type="molecule type" value="Genomic_DNA"/>
</dbReference>
<dbReference type="SUPFAM" id="SSF53850">
    <property type="entry name" value="Periplasmic binding protein-like II"/>
    <property type="match status" value="1"/>
</dbReference>
<dbReference type="AlphaFoldDB" id="A0A7Z0VQY2"/>
<dbReference type="Gene3D" id="3.40.190.10">
    <property type="entry name" value="Periplasmic binding protein-like II"/>
    <property type="match status" value="1"/>
</dbReference>
<accession>A0A7Z0VQY2</accession>
<feature type="chain" id="PRO_5031542545" evidence="1">
    <location>
        <begin position="23"/>
        <end position="140"/>
    </location>
</feature>
<name>A0A7Z0VQY2_9GAMM</name>
<comment type="caution">
    <text evidence="3">The sequence shown here is derived from an EMBL/GenBank/DDBJ whole genome shotgun (WGS) entry which is preliminary data.</text>
</comment>
<reference evidence="3 4" key="1">
    <citation type="submission" date="2016-06" db="EMBL/GenBank/DDBJ databases">
        <title>Genome sequence of endosymbiont of Candidatus Endolucinida thiodiazotropha.</title>
        <authorList>
            <person name="Poehlein A."/>
            <person name="Koenig S."/>
            <person name="Heiden S.E."/>
            <person name="Thuermer A."/>
            <person name="Voget S."/>
            <person name="Daniel R."/>
            <person name="Markert S."/>
            <person name="Gros O."/>
            <person name="Schweder T."/>
        </authorList>
    </citation>
    <scope>NUCLEOTIDE SEQUENCE [LARGE SCALE GENOMIC DNA]</scope>
    <source>
        <strain evidence="3 4">COS</strain>
    </source>
</reference>
<keyword evidence="1" id="KW-0732">Signal</keyword>
<feature type="domain" description="PBP" evidence="2">
    <location>
        <begin position="26"/>
        <end position="128"/>
    </location>
</feature>
<gene>
    <name evidence="3" type="ORF">CODIS_01290</name>
</gene>
<evidence type="ECO:0000256" key="1">
    <source>
        <dbReference type="SAM" id="SignalP"/>
    </source>
</evidence>
<feature type="signal peptide" evidence="1">
    <location>
        <begin position="1"/>
        <end position="22"/>
    </location>
</feature>
<organism evidence="3 4">
    <name type="scientific">Candidatus Thiodiazotropha endolucinida</name>
    <dbReference type="NCBI Taxonomy" id="1655433"/>
    <lineage>
        <taxon>Bacteria</taxon>
        <taxon>Pseudomonadati</taxon>
        <taxon>Pseudomonadota</taxon>
        <taxon>Gammaproteobacteria</taxon>
        <taxon>Chromatiales</taxon>
        <taxon>Sedimenticolaceae</taxon>
        <taxon>Candidatus Thiodiazotropha</taxon>
    </lineage>
</organism>
<dbReference type="Proteomes" id="UP000094769">
    <property type="component" value="Unassembled WGS sequence"/>
</dbReference>
<proteinExistence type="predicted"/>
<dbReference type="RefSeq" id="WP_235615091.1">
    <property type="nucleotide sequence ID" value="NZ_MARB01000001.1"/>
</dbReference>
<dbReference type="InterPro" id="IPR024370">
    <property type="entry name" value="PBP_domain"/>
</dbReference>